<dbReference type="OMA" id="HAMTIMF"/>
<accession>A0A269VLW4</accession>
<dbReference type="InterPro" id="IPR012674">
    <property type="entry name" value="Calycin"/>
</dbReference>
<evidence type="ECO:0000313" key="4">
    <source>
        <dbReference type="Proteomes" id="UP000220341"/>
    </source>
</evidence>
<dbReference type="EMBL" id="PQWM01000010">
    <property type="protein sequence ID" value="RDZ14216.1"/>
    <property type="molecule type" value="Genomic_DNA"/>
</dbReference>
<evidence type="ECO:0000313" key="1">
    <source>
        <dbReference type="EMBL" id="PES42709.1"/>
    </source>
</evidence>
<dbReference type="Pfam" id="PF09148">
    <property type="entry name" value="DUF1934"/>
    <property type="match status" value="1"/>
</dbReference>
<dbReference type="Proteomes" id="UP000501076">
    <property type="component" value="Chromosome"/>
</dbReference>
<dbReference type="Proteomes" id="UP000220341">
    <property type="component" value="Unassembled WGS sequence"/>
</dbReference>
<gene>
    <name evidence="3" type="ORF">C3744_14340</name>
    <name evidence="1" type="ORF">CN497_02015</name>
    <name evidence="2" type="ORF">FDZ14_01175</name>
</gene>
<dbReference type="SUPFAM" id="SSF50814">
    <property type="entry name" value="Lipocalins"/>
    <property type="match status" value="1"/>
</dbReference>
<sequence length="149" mass="17250">MSFVSNASEVKKPIEVKIVTDIRDGHRKETTSVNAKGMYYEKGSKIYLTYTERQEEIGDIRTMVKISEDEVSINRTGAVQMKQSFRKKVQIEGTYISPYGRMDLLTFAHNIEYKQMTQKGRLFLTYDLEVQGQPTGKYALTITFKEEKK</sequence>
<evidence type="ECO:0000313" key="6">
    <source>
        <dbReference type="Proteomes" id="UP000501076"/>
    </source>
</evidence>
<reference evidence="2 6" key="3">
    <citation type="submission" date="2019-10" db="EMBL/GenBank/DDBJ databases">
        <title>Complete genome sequences for adaption low water activity.</title>
        <authorList>
            <person name="Zhao L."/>
            <person name="Zhong J."/>
        </authorList>
    </citation>
    <scope>NUCLEOTIDE SEQUENCE [LARGE SCALE GENOMIC DNA]</scope>
    <source>
        <strain evidence="2 6">FDU301</strain>
    </source>
</reference>
<dbReference type="Gene3D" id="2.40.128.20">
    <property type="match status" value="1"/>
</dbReference>
<dbReference type="Proteomes" id="UP000256519">
    <property type="component" value="Unassembled WGS sequence"/>
</dbReference>
<evidence type="ECO:0000313" key="2">
    <source>
        <dbReference type="EMBL" id="QJX74859.1"/>
    </source>
</evidence>
<evidence type="ECO:0000313" key="5">
    <source>
        <dbReference type="Proteomes" id="UP000256519"/>
    </source>
</evidence>
<name>A0A269VLW4_PRIMG</name>
<dbReference type="InterPro" id="IPR015231">
    <property type="entry name" value="DUF1934"/>
</dbReference>
<dbReference type="EMBL" id="NTYW01000003">
    <property type="protein sequence ID" value="PES42709.1"/>
    <property type="molecule type" value="Genomic_DNA"/>
</dbReference>
<proteinExistence type="predicted"/>
<protein>
    <submittedName>
        <fullName evidence="3">DUF1934 domain-containing protein</fullName>
    </submittedName>
    <submittedName>
        <fullName evidence="2">DUF1934 family protein</fullName>
    </submittedName>
</protein>
<dbReference type="EMBL" id="CP045272">
    <property type="protein sequence ID" value="QJX74859.1"/>
    <property type="molecule type" value="Genomic_DNA"/>
</dbReference>
<evidence type="ECO:0000313" key="3">
    <source>
        <dbReference type="EMBL" id="RDZ14216.1"/>
    </source>
</evidence>
<reference evidence="1 4" key="1">
    <citation type="submission" date="2017-09" db="EMBL/GenBank/DDBJ databases">
        <title>Large-scale bioinformatics analysis of Bacillus genomes uncovers conserved roles of natural products in bacterial physiology.</title>
        <authorList>
            <consortium name="Agbiome Team Llc"/>
            <person name="Bleich R.M."/>
            <person name="Kirk G.J."/>
            <person name="Santa Maria K.C."/>
            <person name="Allen S.E."/>
            <person name="Farag S."/>
            <person name="Shank E.A."/>
            <person name="Bowers A."/>
        </authorList>
    </citation>
    <scope>NUCLEOTIDE SEQUENCE [LARGE SCALE GENOMIC DNA]</scope>
    <source>
        <strain evidence="1 4">AFS003013</strain>
    </source>
</reference>
<reference evidence="3 5" key="2">
    <citation type="journal article" date="2018" name="Appl. Environ. Microbiol.">
        <title>Antimicrobial susceptibility testing and tentative epidemiological cut-off values of five Bacillus species relevant for use as animal feed additives or for plant protection.</title>
        <authorList>
            <person name="Agerso Y."/>
            <person name="Stuer-Lauridsen B."/>
            <person name="Bjerre K."/>
            <person name="Jensen M.G."/>
            <person name="Johansen E."/>
            <person name="Bennedsen M."/>
            <person name="Brockmann E."/>
            <person name="Nielsen B."/>
        </authorList>
    </citation>
    <scope>NUCLEOTIDE SEQUENCE [LARGE SCALE GENOMIC DNA]</scope>
    <source>
        <strain evidence="3 5">CHCC20162</strain>
    </source>
</reference>
<dbReference type="AlphaFoldDB" id="A0A269VLW4"/>
<accession>A0A0L1LTS7</accession>
<organism evidence="3 5">
    <name type="scientific">Priestia megaterium</name>
    <name type="common">Bacillus megaterium</name>
    <dbReference type="NCBI Taxonomy" id="1404"/>
    <lineage>
        <taxon>Bacteria</taxon>
        <taxon>Bacillati</taxon>
        <taxon>Bacillota</taxon>
        <taxon>Bacilli</taxon>
        <taxon>Bacillales</taxon>
        <taxon>Bacillaceae</taxon>
        <taxon>Priestia</taxon>
    </lineage>
</organism>